<dbReference type="AlphaFoldDB" id="X1LVZ1"/>
<dbReference type="InterPro" id="IPR007069">
    <property type="entry name" value="Transposase_32"/>
</dbReference>
<proteinExistence type="predicted"/>
<dbReference type="GO" id="GO:0004803">
    <property type="term" value="F:transposase activity"/>
    <property type="evidence" value="ECO:0007669"/>
    <property type="project" value="InterPro"/>
</dbReference>
<feature type="domain" description="Transposase IS801/IS1294" evidence="1">
    <location>
        <begin position="7"/>
        <end position="53"/>
    </location>
</feature>
<dbReference type="Pfam" id="PF04986">
    <property type="entry name" value="Y2_Tnp"/>
    <property type="match status" value="1"/>
</dbReference>
<comment type="caution">
    <text evidence="2">The sequence shown here is derived from an EMBL/GenBank/DDBJ whole genome shotgun (WGS) entry which is preliminary data.</text>
</comment>
<dbReference type="GO" id="GO:0006313">
    <property type="term" value="P:DNA transposition"/>
    <property type="evidence" value="ECO:0007669"/>
    <property type="project" value="InterPro"/>
</dbReference>
<reference evidence="2" key="1">
    <citation type="journal article" date="2014" name="Front. Microbiol.">
        <title>High frequency of phylogenetically diverse reductive dehalogenase-homologous genes in deep subseafloor sedimentary metagenomes.</title>
        <authorList>
            <person name="Kawai M."/>
            <person name="Futagami T."/>
            <person name="Toyoda A."/>
            <person name="Takaki Y."/>
            <person name="Nishi S."/>
            <person name="Hori S."/>
            <person name="Arai W."/>
            <person name="Tsubouchi T."/>
            <person name="Morono Y."/>
            <person name="Uchiyama I."/>
            <person name="Ito T."/>
            <person name="Fujiyama A."/>
            <person name="Inagaki F."/>
            <person name="Takami H."/>
        </authorList>
    </citation>
    <scope>NUCLEOTIDE SEQUENCE</scope>
    <source>
        <strain evidence="2">Expedition CK06-06</strain>
    </source>
</reference>
<name>X1LVZ1_9ZZZZ</name>
<dbReference type="EMBL" id="BARV01021399">
    <property type="protein sequence ID" value="GAI23253.1"/>
    <property type="molecule type" value="Genomic_DNA"/>
</dbReference>
<sequence length="63" mass="7610">MEYFPEEAKVTYRSKYSKKEKEFSSLEWMAALCSHIPDRGEQTLRYYGYYSNVIRGKLKKDCR</sequence>
<accession>X1LVZ1</accession>
<evidence type="ECO:0000313" key="2">
    <source>
        <dbReference type="EMBL" id="GAI23253.1"/>
    </source>
</evidence>
<evidence type="ECO:0000259" key="1">
    <source>
        <dbReference type="Pfam" id="PF04986"/>
    </source>
</evidence>
<gene>
    <name evidence="2" type="ORF">S06H3_35475</name>
</gene>
<organism evidence="2">
    <name type="scientific">marine sediment metagenome</name>
    <dbReference type="NCBI Taxonomy" id="412755"/>
    <lineage>
        <taxon>unclassified sequences</taxon>
        <taxon>metagenomes</taxon>
        <taxon>ecological metagenomes</taxon>
    </lineage>
</organism>
<protein>
    <recommendedName>
        <fullName evidence="1">Transposase IS801/IS1294 domain-containing protein</fullName>
    </recommendedName>
</protein>
<dbReference type="GO" id="GO:0003677">
    <property type="term" value="F:DNA binding"/>
    <property type="evidence" value="ECO:0007669"/>
    <property type="project" value="InterPro"/>
</dbReference>